<comment type="similarity">
    <text evidence="1">Belongs to the GSP E family.</text>
</comment>
<dbReference type="InterPro" id="IPR027417">
    <property type="entry name" value="P-loop_NTPase"/>
</dbReference>
<evidence type="ECO:0000256" key="2">
    <source>
        <dbReference type="SAM" id="MobiDB-lite"/>
    </source>
</evidence>
<dbReference type="CDD" id="cd01130">
    <property type="entry name" value="VirB11-like_ATPase"/>
    <property type="match status" value="1"/>
</dbReference>
<dbReference type="PANTHER" id="PTHR30486">
    <property type="entry name" value="TWITCHING MOTILITY PROTEIN PILT"/>
    <property type="match status" value="1"/>
</dbReference>
<dbReference type="RefSeq" id="WP_146519218.1">
    <property type="nucleotide sequence ID" value="NZ_CP151726.1"/>
</dbReference>
<evidence type="ECO:0000256" key="1">
    <source>
        <dbReference type="ARBA" id="ARBA00006611"/>
    </source>
</evidence>
<reference evidence="4 5" key="1">
    <citation type="submission" date="2019-02" db="EMBL/GenBank/DDBJ databases">
        <title>Deep-cultivation of Planctomycetes and their phenomic and genomic characterization uncovers novel biology.</title>
        <authorList>
            <person name="Wiegand S."/>
            <person name="Jogler M."/>
            <person name="Boedeker C."/>
            <person name="Pinto D."/>
            <person name="Vollmers J."/>
            <person name="Rivas-Marin E."/>
            <person name="Kohn T."/>
            <person name="Peeters S.H."/>
            <person name="Heuer A."/>
            <person name="Rast P."/>
            <person name="Oberbeckmann S."/>
            <person name="Bunk B."/>
            <person name="Jeske O."/>
            <person name="Meyerdierks A."/>
            <person name="Storesund J.E."/>
            <person name="Kallscheuer N."/>
            <person name="Luecker S."/>
            <person name="Lage O.M."/>
            <person name="Pohl T."/>
            <person name="Merkel B.J."/>
            <person name="Hornburger P."/>
            <person name="Mueller R.-W."/>
            <person name="Bruemmer F."/>
            <person name="Labrenz M."/>
            <person name="Spormann A.M."/>
            <person name="Op Den Camp H."/>
            <person name="Overmann J."/>
            <person name="Amann R."/>
            <person name="Jetten M.S.M."/>
            <person name="Mascher T."/>
            <person name="Medema M.H."/>
            <person name="Devos D.P."/>
            <person name="Kaster A.-K."/>
            <person name="Ovreas L."/>
            <person name="Rohde M."/>
            <person name="Galperin M.Y."/>
            <person name="Jogler C."/>
        </authorList>
    </citation>
    <scope>NUCLEOTIDE SEQUENCE [LARGE SCALE GENOMIC DNA]</scope>
    <source>
        <strain evidence="4 5">Pla52n</strain>
    </source>
</reference>
<dbReference type="OrthoDB" id="9810761at2"/>
<gene>
    <name evidence="4" type="ORF">Pla52n_17960</name>
</gene>
<dbReference type="GO" id="GO:0016887">
    <property type="term" value="F:ATP hydrolysis activity"/>
    <property type="evidence" value="ECO:0007669"/>
    <property type="project" value="InterPro"/>
</dbReference>
<name>A0A5C6B471_9BACT</name>
<evidence type="ECO:0000259" key="3">
    <source>
        <dbReference type="Pfam" id="PF00437"/>
    </source>
</evidence>
<protein>
    <submittedName>
        <fullName evidence="4">Putative conjugal transfer protein</fullName>
    </submittedName>
</protein>
<feature type="region of interest" description="Disordered" evidence="2">
    <location>
        <begin position="1"/>
        <end position="22"/>
    </location>
</feature>
<dbReference type="EMBL" id="SJPN01000002">
    <property type="protein sequence ID" value="TWU06076.1"/>
    <property type="molecule type" value="Genomic_DNA"/>
</dbReference>
<dbReference type="Gene3D" id="3.30.450.380">
    <property type="match status" value="1"/>
</dbReference>
<dbReference type="InterPro" id="IPR001482">
    <property type="entry name" value="T2SS/T4SS_dom"/>
</dbReference>
<dbReference type="InterPro" id="IPR050921">
    <property type="entry name" value="T4SS_GSP_E_ATPase"/>
</dbReference>
<dbReference type="Pfam" id="PF00437">
    <property type="entry name" value="T2SSE"/>
    <property type="match status" value="1"/>
</dbReference>
<feature type="domain" description="Bacterial type II secretion system protein E" evidence="3">
    <location>
        <begin position="88"/>
        <end position="369"/>
    </location>
</feature>
<organism evidence="4 5">
    <name type="scientific">Stieleria varia</name>
    <dbReference type="NCBI Taxonomy" id="2528005"/>
    <lineage>
        <taxon>Bacteria</taxon>
        <taxon>Pseudomonadati</taxon>
        <taxon>Planctomycetota</taxon>
        <taxon>Planctomycetia</taxon>
        <taxon>Pirellulales</taxon>
        <taxon>Pirellulaceae</taxon>
        <taxon>Stieleria</taxon>
    </lineage>
</organism>
<evidence type="ECO:0000313" key="5">
    <source>
        <dbReference type="Proteomes" id="UP000320176"/>
    </source>
</evidence>
<dbReference type="Gene3D" id="3.40.50.300">
    <property type="entry name" value="P-loop containing nucleotide triphosphate hydrolases"/>
    <property type="match status" value="1"/>
</dbReference>
<proteinExistence type="inferred from homology"/>
<comment type="caution">
    <text evidence="4">The sequence shown here is derived from an EMBL/GenBank/DDBJ whole genome shotgun (WGS) entry which is preliminary data.</text>
</comment>
<sequence length="444" mass="49376">MMATEPLLEKNSPIGNRDRESEIDFQRKKQTIHQRIVGSLDITSTDEMQTPEFQQELRGFVELFDDEVELTADEIDRMLTELPWEMFGNGPLEPLLADPEVSDILVNRAHEVFVERNGVMEPSDVVFADDAHLMRVIQRMATRVGRRIDESCPLVDARLEDGSRINAIIAPLALDGSKLSIRRFGKRHTSLEHLVANETLSQPMADFLRAAVAARQSILISGGTGSGKTTMLNALSSCIPHNQRIITIEDSAELILQHPHVARLETRPSNSEGLGEYSQRDLVKNSLRMRPDRIIVGEVRGAEALDMLQAMNTGHEGSLTTIHANDTVDAISRLELMVAMTGLELPLSVVRSYICSGISLVVHLVREQGGARRVKRISELNRTPDGLEFRHAFSLKRTGVDSAGRSQVEFVIGQRPCCIDSFSEFGVDYDPSVFEPASLSEDDQ</sequence>
<accession>A0A5C6B471</accession>
<evidence type="ECO:0000313" key="4">
    <source>
        <dbReference type="EMBL" id="TWU06076.1"/>
    </source>
</evidence>
<keyword evidence="5" id="KW-1185">Reference proteome</keyword>
<dbReference type="Proteomes" id="UP000320176">
    <property type="component" value="Unassembled WGS sequence"/>
</dbReference>
<dbReference type="PANTHER" id="PTHR30486:SF6">
    <property type="entry name" value="TYPE IV PILUS RETRACTATION ATPASE PILT"/>
    <property type="match status" value="1"/>
</dbReference>
<dbReference type="AlphaFoldDB" id="A0A5C6B471"/>
<dbReference type="SUPFAM" id="SSF52540">
    <property type="entry name" value="P-loop containing nucleoside triphosphate hydrolases"/>
    <property type="match status" value="1"/>
</dbReference>